<feature type="transmembrane region" description="Helical" evidence="1">
    <location>
        <begin position="56"/>
        <end position="78"/>
    </location>
</feature>
<keyword evidence="1" id="KW-0812">Transmembrane</keyword>
<dbReference type="RefSeq" id="WP_193314557.1">
    <property type="nucleotide sequence ID" value="NZ_BAAAOT010000035.1"/>
</dbReference>
<comment type="caution">
    <text evidence="3">The sequence shown here is derived from an EMBL/GenBank/DDBJ whole genome shotgun (WGS) entry which is preliminary data.</text>
</comment>
<keyword evidence="1" id="KW-1133">Transmembrane helix</keyword>
<keyword evidence="4" id="KW-1185">Reference proteome</keyword>
<proteinExistence type="predicted"/>
<dbReference type="Pfam" id="PF01569">
    <property type="entry name" value="PAP2"/>
    <property type="match status" value="1"/>
</dbReference>
<reference evidence="3 4" key="1">
    <citation type="submission" date="2019-10" db="EMBL/GenBank/DDBJ databases">
        <title>Georgenia wutianyii sp. nov. and Georgenia yuyongxinii sp. nov. isolated from plateau pika (Ochotona curzoniae) in the Qinghai-Tibet plateau of China.</title>
        <authorList>
            <person name="Tian Z."/>
        </authorList>
    </citation>
    <scope>NUCLEOTIDE SEQUENCE [LARGE SCALE GENOMIC DNA]</scope>
    <source>
        <strain evidence="3 4">JCM 15130</strain>
    </source>
</reference>
<gene>
    <name evidence="3" type="ORF">GB882_14105</name>
</gene>
<dbReference type="AlphaFoldDB" id="A0A7J9UYU1"/>
<dbReference type="InterPro" id="IPR036938">
    <property type="entry name" value="PAP2/HPO_sf"/>
</dbReference>
<dbReference type="SMART" id="SM00014">
    <property type="entry name" value="acidPPc"/>
    <property type="match status" value="1"/>
</dbReference>
<dbReference type="InterPro" id="IPR000326">
    <property type="entry name" value="PAP2/HPO"/>
</dbReference>
<name>A0A7J9UYU1_9MICO</name>
<protein>
    <submittedName>
        <fullName evidence="3">Phosphatase PAP2 family protein</fullName>
    </submittedName>
</protein>
<dbReference type="EMBL" id="WHPD01003043">
    <property type="protein sequence ID" value="MPV89805.1"/>
    <property type="molecule type" value="Genomic_DNA"/>
</dbReference>
<evidence type="ECO:0000313" key="4">
    <source>
        <dbReference type="Proteomes" id="UP000429644"/>
    </source>
</evidence>
<feature type="transmembrane region" description="Helical" evidence="1">
    <location>
        <begin position="85"/>
        <end position="105"/>
    </location>
</feature>
<feature type="transmembrane region" description="Helical" evidence="1">
    <location>
        <begin position="185"/>
        <end position="208"/>
    </location>
</feature>
<dbReference type="Gene3D" id="1.20.144.10">
    <property type="entry name" value="Phosphatidic acid phosphatase type 2/haloperoxidase"/>
    <property type="match status" value="1"/>
</dbReference>
<feature type="transmembrane region" description="Helical" evidence="1">
    <location>
        <begin position="125"/>
        <end position="146"/>
    </location>
</feature>
<evidence type="ECO:0000256" key="1">
    <source>
        <dbReference type="SAM" id="Phobius"/>
    </source>
</evidence>
<accession>A0A7J9UYU1</accession>
<keyword evidence="1" id="KW-0472">Membrane</keyword>
<feature type="domain" description="Phosphatidic acid phosphatase type 2/haloperoxidase" evidence="2">
    <location>
        <begin position="86"/>
        <end position="200"/>
    </location>
</feature>
<organism evidence="3 4">
    <name type="scientific">Georgenia ruanii</name>
    <dbReference type="NCBI Taxonomy" id="348442"/>
    <lineage>
        <taxon>Bacteria</taxon>
        <taxon>Bacillati</taxon>
        <taxon>Actinomycetota</taxon>
        <taxon>Actinomycetes</taxon>
        <taxon>Micrococcales</taxon>
        <taxon>Bogoriellaceae</taxon>
        <taxon>Georgenia</taxon>
    </lineage>
</organism>
<dbReference type="Proteomes" id="UP000429644">
    <property type="component" value="Unassembled WGS sequence"/>
</dbReference>
<dbReference type="SUPFAM" id="SSF48317">
    <property type="entry name" value="Acid phosphatase/Vanadium-dependent haloperoxidase"/>
    <property type="match status" value="1"/>
</dbReference>
<feature type="transmembrane region" description="Helical" evidence="1">
    <location>
        <begin position="158"/>
        <end position="179"/>
    </location>
</feature>
<dbReference type="GO" id="GO:0042392">
    <property type="term" value="F:sphingosine-1-phosphate phosphatase activity"/>
    <property type="evidence" value="ECO:0007669"/>
    <property type="project" value="TreeGrafter"/>
</dbReference>
<dbReference type="PANTHER" id="PTHR14969">
    <property type="entry name" value="SPHINGOSINE-1-PHOSPHATE PHOSPHOHYDROLASE"/>
    <property type="match status" value="1"/>
</dbReference>
<sequence>MPLLTPILLTVLAVAAAALVWHGVAHHTGLARNDLAATSWAVAHRTPLGTAVMRTATFLAGTAASVGLAVLAALWLYYRTRGWTWPVIVLAAMAAQALLAATLKILTARPRPPLALELGAPARTFAFPSGHTLSGGTLAFTLALAIAATTAHRWVRALVGVLALVATAVVAASRVYLGYHWLTDVVASALLALAITAVCAAAAALLPVTHAARPAARACVADDPAIGHAEGQGDGTPELRGRP</sequence>
<evidence type="ECO:0000259" key="2">
    <source>
        <dbReference type="SMART" id="SM00014"/>
    </source>
</evidence>
<dbReference type="PANTHER" id="PTHR14969:SF13">
    <property type="entry name" value="AT30094P"/>
    <property type="match status" value="1"/>
</dbReference>
<evidence type="ECO:0000313" key="3">
    <source>
        <dbReference type="EMBL" id="MPV89805.1"/>
    </source>
</evidence>